<dbReference type="PROSITE" id="PS50067">
    <property type="entry name" value="KINESIN_MOTOR_2"/>
    <property type="match status" value="1"/>
</dbReference>
<feature type="compositionally biased region" description="Low complexity" evidence="7">
    <location>
        <begin position="1189"/>
        <end position="1205"/>
    </location>
</feature>
<dbReference type="GO" id="GO:0005856">
    <property type="term" value="C:cytoskeleton"/>
    <property type="evidence" value="ECO:0007669"/>
    <property type="project" value="UniProtKB-SubCell"/>
</dbReference>
<dbReference type="GO" id="GO:0005524">
    <property type="term" value="F:ATP binding"/>
    <property type="evidence" value="ECO:0007669"/>
    <property type="project" value="UniProtKB-UniRule"/>
</dbReference>
<feature type="compositionally biased region" description="Polar residues" evidence="7">
    <location>
        <begin position="819"/>
        <end position="829"/>
    </location>
</feature>
<feature type="compositionally biased region" description="Polar residues" evidence="7">
    <location>
        <begin position="890"/>
        <end position="899"/>
    </location>
</feature>
<dbReference type="PANTHER" id="PTHR21608:SF8">
    <property type="entry name" value="KINESIN-LIKE PROTEIN KIF26B"/>
    <property type="match status" value="1"/>
</dbReference>
<dbReference type="SMART" id="SM00129">
    <property type="entry name" value="KISc"/>
    <property type="match status" value="1"/>
</dbReference>
<feature type="compositionally biased region" description="Polar residues" evidence="7">
    <location>
        <begin position="1118"/>
        <end position="1141"/>
    </location>
</feature>
<feature type="region of interest" description="Disordered" evidence="7">
    <location>
        <begin position="361"/>
        <end position="569"/>
    </location>
</feature>
<feature type="compositionally biased region" description="Basic and acidic residues" evidence="7">
    <location>
        <begin position="876"/>
        <end position="888"/>
    </location>
</feature>
<feature type="compositionally biased region" description="Basic and acidic residues" evidence="7">
    <location>
        <begin position="558"/>
        <end position="569"/>
    </location>
</feature>
<dbReference type="Gene3D" id="3.40.850.10">
    <property type="entry name" value="Kinesin motor domain"/>
    <property type="match status" value="1"/>
</dbReference>
<dbReference type="GO" id="GO:0008017">
    <property type="term" value="F:microtubule binding"/>
    <property type="evidence" value="ECO:0007669"/>
    <property type="project" value="InterPro"/>
</dbReference>
<dbReference type="Proteomes" id="UP000326458">
    <property type="component" value="Unassembled WGS sequence"/>
</dbReference>
<dbReference type="InterPro" id="IPR027640">
    <property type="entry name" value="Kinesin-like_fam"/>
</dbReference>
<dbReference type="InterPro" id="IPR027417">
    <property type="entry name" value="P-loop_NTPase"/>
</dbReference>
<evidence type="ECO:0000313" key="10">
    <source>
        <dbReference type="Proteomes" id="UP000326458"/>
    </source>
</evidence>
<feature type="domain" description="Kinesin motor" evidence="8">
    <location>
        <begin position="24"/>
        <end position="212"/>
    </location>
</feature>
<feature type="compositionally biased region" description="Basic and acidic residues" evidence="7">
    <location>
        <begin position="830"/>
        <end position="857"/>
    </location>
</feature>
<keyword evidence="10" id="KW-1185">Reference proteome</keyword>
<feature type="binding site" evidence="6">
    <location>
        <begin position="120"/>
        <end position="127"/>
    </location>
    <ligand>
        <name>ATP</name>
        <dbReference type="ChEBI" id="CHEBI:30616"/>
    </ligand>
</feature>
<feature type="region of interest" description="Disordered" evidence="7">
    <location>
        <begin position="1302"/>
        <end position="1353"/>
    </location>
</feature>
<feature type="region of interest" description="Disordered" evidence="7">
    <location>
        <begin position="301"/>
        <end position="322"/>
    </location>
</feature>
<comment type="similarity">
    <text evidence="6">Belongs to the TRAFAC class myosin-kinesin ATPase superfamily. Kinesin family.</text>
</comment>
<keyword evidence="3 6" id="KW-0547">Nucleotide-binding</keyword>
<feature type="region of interest" description="Disordered" evidence="7">
    <location>
        <begin position="963"/>
        <end position="1055"/>
    </location>
</feature>
<evidence type="ECO:0000256" key="7">
    <source>
        <dbReference type="SAM" id="MobiDB-lite"/>
    </source>
</evidence>
<feature type="region of interest" description="Disordered" evidence="7">
    <location>
        <begin position="1087"/>
        <end position="1206"/>
    </location>
</feature>
<dbReference type="InterPro" id="IPR036961">
    <property type="entry name" value="Kinesin_motor_dom_sf"/>
</dbReference>
<dbReference type="PANTHER" id="PTHR21608">
    <property type="entry name" value="KINESIN-LIKE PROTEIN CG14535"/>
    <property type="match status" value="1"/>
</dbReference>
<evidence type="ECO:0000313" key="9">
    <source>
        <dbReference type="EMBL" id="KAB0342641.1"/>
    </source>
</evidence>
<feature type="compositionally biased region" description="Polar residues" evidence="7">
    <location>
        <begin position="1273"/>
        <end position="1282"/>
    </location>
</feature>
<keyword evidence="4 6" id="KW-0067">ATP-binding</keyword>
<accession>A0A5N3V2D7</accession>
<proteinExistence type="inferred from homology"/>
<evidence type="ECO:0000256" key="1">
    <source>
        <dbReference type="ARBA" id="ARBA00004245"/>
    </source>
</evidence>
<keyword evidence="6" id="KW-0505">Motor protein</keyword>
<feature type="compositionally biased region" description="Low complexity" evidence="7">
    <location>
        <begin position="428"/>
        <end position="449"/>
    </location>
</feature>
<feature type="compositionally biased region" description="Polar residues" evidence="7">
    <location>
        <begin position="1314"/>
        <end position="1332"/>
    </location>
</feature>
<evidence type="ECO:0000256" key="4">
    <source>
        <dbReference type="ARBA" id="ARBA00022840"/>
    </source>
</evidence>
<gene>
    <name evidence="9" type="ORF">FD754_019567</name>
</gene>
<dbReference type="GO" id="GO:0003777">
    <property type="term" value="F:microtubule motor activity"/>
    <property type="evidence" value="ECO:0007669"/>
    <property type="project" value="InterPro"/>
</dbReference>
<feature type="compositionally biased region" description="Low complexity" evidence="7">
    <location>
        <begin position="1152"/>
        <end position="1171"/>
    </location>
</feature>
<feature type="compositionally biased region" description="Basic and acidic residues" evidence="7">
    <location>
        <begin position="1235"/>
        <end position="1248"/>
    </location>
</feature>
<dbReference type="GO" id="GO:0007018">
    <property type="term" value="P:microtubule-based movement"/>
    <property type="evidence" value="ECO:0007669"/>
    <property type="project" value="InterPro"/>
</dbReference>
<evidence type="ECO:0000259" key="8">
    <source>
        <dbReference type="PROSITE" id="PS50067"/>
    </source>
</evidence>
<dbReference type="Pfam" id="PF00225">
    <property type="entry name" value="Kinesin"/>
    <property type="match status" value="1"/>
</dbReference>
<organism evidence="9 10">
    <name type="scientific">Muntiacus muntjak</name>
    <name type="common">Barking deer</name>
    <name type="synonym">Indian muntjac</name>
    <dbReference type="NCBI Taxonomy" id="9888"/>
    <lineage>
        <taxon>Eukaryota</taxon>
        <taxon>Metazoa</taxon>
        <taxon>Chordata</taxon>
        <taxon>Craniata</taxon>
        <taxon>Vertebrata</taxon>
        <taxon>Euteleostomi</taxon>
        <taxon>Mammalia</taxon>
        <taxon>Eutheria</taxon>
        <taxon>Laurasiatheria</taxon>
        <taxon>Artiodactyla</taxon>
        <taxon>Ruminantia</taxon>
        <taxon>Pecora</taxon>
        <taxon>Cervidae</taxon>
        <taxon>Muntiacinae</taxon>
        <taxon>Muntiacus</taxon>
    </lineage>
</organism>
<protein>
    <recommendedName>
        <fullName evidence="8">Kinesin motor domain-containing protein</fullName>
    </recommendedName>
</protein>
<comment type="caution">
    <text evidence="9">The sequence shown here is derived from an EMBL/GenBank/DDBJ whole genome shotgun (WGS) entry which is preliminary data.</text>
</comment>
<evidence type="ECO:0000256" key="2">
    <source>
        <dbReference type="ARBA" id="ARBA00022490"/>
    </source>
</evidence>
<feature type="compositionally biased region" description="Polar residues" evidence="7">
    <location>
        <begin position="513"/>
        <end position="523"/>
    </location>
</feature>
<dbReference type="SUPFAM" id="SSF52540">
    <property type="entry name" value="P-loop containing nucleoside triphosphate hydrolases"/>
    <property type="match status" value="1"/>
</dbReference>
<feature type="region of interest" description="Disordered" evidence="7">
    <location>
        <begin position="819"/>
        <end position="906"/>
    </location>
</feature>
<feature type="region of interest" description="Disordered" evidence="7">
    <location>
        <begin position="1218"/>
        <end position="1286"/>
    </location>
</feature>
<feature type="compositionally biased region" description="Basic residues" evidence="7">
    <location>
        <begin position="1337"/>
        <end position="1353"/>
    </location>
</feature>
<dbReference type="InterPro" id="IPR001752">
    <property type="entry name" value="Kinesin_motor_dom"/>
</dbReference>
<dbReference type="EMBL" id="VCEA01000003">
    <property type="protein sequence ID" value="KAB0342641.1"/>
    <property type="molecule type" value="Genomic_DNA"/>
</dbReference>
<sequence length="1515" mass="162518">MEKSMDWILSRNLPPCVKRIPCLCVKVMLRICSTLARDTSESSSFLKVDPRKKQITLYDPLTCGGLNAFPKRGNQVPPKMFAFDAVFPQDASQAEVCAGTVAEVIQSVVNGADGCVFCFGHAKLGKSYTMIGKDDSMQNLGIIPCAISWLFKLINERKEKTGARFSVRISAVEVWGKEENLRDLLSEVATGSLQDGQSPGVYLCEDPICGTQYTSSSSGGESSCEEGRMRRPTQLRPFHARAAVESDFPIPHLSSDPDYSSSSEQSCDTVIYIGPNGTALSDKELTDNEGPPDFVPIVPALQKARGDSRSTEAGEAGASKSERDCLKCNTFAELQERLDCIDGSEEPSKFPFEELPAQFGAEQASKSVPLSQAAGASPLCESDKEDDGSDGQLTDREGAEPPASKVQRNHSPVPAALLTNSPTPASLRSIPGSSSQHSSSQLAQSPSLRSSRESLNSCGFVEGKPRPMGSPRLGIASLSKTSEYKPASSPSQRCKVYTQKGVLPSPAPLPTLSKDSGTVSTESLLPPEVRTPPVGMSPQVLKKSMSTGNEGFPETPVDDDHQAATSPDSKKEILSTTMVTVQQPLELNGEDELVFTLVEELTISGVLDSGRPTSIISFNSDCSVQALASGSRPVSIIGSISEDLECYSNVAPVSEVSITQFLPLPKLNLDEKAREAGSRRSSISSWLSEMSTGSDGEQPCHSFIAQACFGHGEAMADPPASEFVSSIQNTAVVCREKPKAGPDNLLILSEMGEDSFNKAAPIKGCKISTLGKAMVTISNTASLSNCEGYIPMKTNITVYPCIAMSPRNVQEPEVSLATVSSVPKAAQSQESKESGAKKEMKFEDPWLKREDEVKKENAYPNEEGSRFETATGPPKPEARAEQDKKASPSDRLSNSSGEVSASPGADNFRRVVDGCEMALPNVAAQSPVHLNKSLKSSSLPRAFQKASRQEELDSLFYHCAPETNGIGLASSTQPSKATLERKVASPKHCVLARPKGTPPLPPVRKSSLDQKNRASPQHSACSSSSSSPLNQPAPFLASFPDEPSGKMKDASSSSKLFSAKLEQLASRTNSLGRTTVSHYECLSLERAESLSSMSSRLHAGKDSTMPRTGRSPGRSAGASPTNPGPTQSAGASPKASQSKISAVSKLLLASPKARSLATSTTKTLSFSTKSLPQAVGQSSGPPPGGKHMSWSTQSLSRSRGSGLASKLPLRAVNGRISELLQGGAGARGPPGRAGPEAEERAVPTDERPPPAAPLPSPYSKITPPRRPHRCSSGHGSDNSSVLSGELPPAMGKTALFYHSGGSSGYESMMRDSEATGSASSTQDSMSENSSSVGGRCRSLKAPKKRANSGSQRRRLIPALSLDTPSPVRKPTNSAGVRWVDGPLRSTQRGLGEPFEIKVYEIDDVERLQRRRGGSSKEVMCFNAKLKILEHRQQRIAEVRAKYEWLMKELEMTKQYLMLDPNKWLSEFDLEQVLELDSLEYLEALECVTERLESRVNFCKAHLMMITCFDITSRRR</sequence>
<name>A0A5N3V2D7_MUNMU</name>
<keyword evidence="2" id="KW-0963">Cytoplasm</keyword>
<evidence type="ECO:0000256" key="5">
    <source>
        <dbReference type="ARBA" id="ARBA00023212"/>
    </source>
</evidence>
<comment type="subcellular location">
    <subcellularLocation>
        <location evidence="1">Cytoplasm</location>
        <location evidence="1">Cytoskeleton</location>
    </subcellularLocation>
</comment>
<evidence type="ECO:0000256" key="6">
    <source>
        <dbReference type="PROSITE-ProRule" id="PRU00283"/>
    </source>
</evidence>
<reference evidence="9 10" key="1">
    <citation type="submission" date="2019-06" db="EMBL/GenBank/DDBJ databases">
        <title>Discovery of a novel chromosome fission-fusion reversal in muntjac.</title>
        <authorList>
            <person name="Mudd A.B."/>
            <person name="Bredeson J.V."/>
            <person name="Baum R."/>
            <person name="Hockemeyer D."/>
            <person name="Rokhsar D.S."/>
        </authorList>
    </citation>
    <scope>NUCLEOTIDE SEQUENCE [LARGE SCALE GENOMIC DNA]</scope>
    <source>
        <strain evidence="9">UTSW_UCB_Mm</strain>
        <tissue evidence="9">Fibroblast cell line</tissue>
    </source>
</reference>
<keyword evidence="5" id="KW-0206">Cytoskeleton</keyword>
<evidence type="ECO:0000256" key="3">
    <source>
        <dbReference type="ARBA" id="ARBA00022741"/>
    </source>
</evidence>